<evidence type="ECO:0000256" key="6">
    <source>
        <dbReference type="ARBA" id="ARBA00023136"/>
    </source>
</evidence>
<dbReference type="PANTHER" id="PTHR12924">
    <property type="entry name" value="TRANSLOCON-ASSOCIATED PROTEIN, ALPHA SUBUNIT"/>
    <property type="match status" value="1"/>
</dbReference>
<evidence type="ECO:0000256" key="2">
    <source>
        <dbReference type="ARBA" id="ARBA00022692"/>
    </source>
</evidence>
<feature type="signal peptide" evidence="9">
    <location>
        <begin position="1"/>
        <end position="22"/>
    </location>
</feature>
<feature type="transmembrane region" description="Helical" evidence="8">
    <location>
        <begin position="165"/>
        <end position="184"/>
    </location>
</feature>
<name>D3BP56_HETP5</name>
<feature type="compositionally biased region" description="Low complexity" evidence="7">
    <location>
        <begin position="197"/>
        <end position="210"/>
    </location>
</feature>
<dbReference type="STRING" id="670386.D3BP56"/>
<proteinExistence type="predicted"/>
<keyword evidence="4" id="KW-0256">Endoplasmic reticulum</keyword>
<dbReference type="RefSeq" id="XP_020429195.1">
    <property type="nucleotide sequence ID" value="XM_020580608.1"/>
</dbReference>
<organism evidence="10 11">
    <name type="scientific">Heterostelium pallidum (strain ATCC 26659 / Pp 5 / PN500)</name>
    <name type="common">Cellular slime mold</name>
    <name type="synonym">Polysphondylium pallidum</name>
    <dbReference type="NCBI Taxonomy" id="670386"/>
    <lineage>
        <taxon>Eukaryota</taxon>
        <taxon>Amoebozoa</taxon>
        <taxon>Evosea</taxon>
        <taxon>Eumycetozoa</taxon>
        <taxon>Dictyostelia</taxon>
        <taxon>Acytosteliales</taxon>
        <taxon>Acytosteliaceae</taxon>
        <taxon>Heterostelium</taxon>
    </lineage>
</organism>
<comment type="caution">
    <text evidence="10">The sequence shown here is derived from an EMBL/GenBank/DDBJ whole genome shotgun (WGS) entry which is preliminary data.</text>
</comment>
<gene>
    <name evidence="10" type="primary">ssr1</name>
    <name evidence="10" type="ORF">PPL_09819</name>
</gene>
<keyword evidence="3 9" id="KW-0732">Signal</keyword>
<dbReference type="Proteomes" id="UP000001396">
    <property type="component" value="Unassembled WGS sequence"/>
</dbReference>
<evidence type="ECO:0000256" key="7">
    <source>
        <dbReference type="SAM" id="MobiDB-lite"/>
    </source>
</evidence>
<protein>
    <submittedName>
        <fullName evidence="10">Translocon-associated protein TRAP alpha subunit</fullName>
    </submittedName>
</protein>
<comment type="subcellular location">
    <subcellularLocation>
        <location evidence="1">Endoplasmic reticulum membrane</location>
        <topology evidence="1">Single-pass type I membrane protein</topology>
    </subcellularLocation>
</comment>
<evidence type="ECO:0000256" key="5">
    <source>
        <dbReference type="ARBA" id="ARBA00022989"/>
    </source>
</evidence>
<dbReference type="FunCoup" id="D3BP56">
    <property type="interactions" value="581"/>
</dbReference>
<dbReference type="Pfam" id="PF03896">
    <property type="entry name" value="TRAP_alpha"/>
    <property type="match status" value="1"/>
</dbReference>
<dbReference type="GO" id="GO:0005789">
    <property type="term" value="C:endoplasmic reticulum membrane"/>
    <property type="evidence" value="ECO:0007669"/>
    <property type="project" value="UniProtKB-SubCell"/>
</dbReference>
<dbReference type="AlphaFoldDB" id="D3BP56"/>
<dbReference type="PANTHER" id="PTHR12924:SF0">
    <property type="entry name" value="TRANSLOCON-ASSOCIATED PROTEIN SUBUNIT ALPHA"/>
    <property type="match status" value="1"/>
</dbReference>
<dbReference type="EMBL" id="ADBJ01000044">
    <property type="protein sequence ID" value="EFA77066.1"/>
    <property type="molecule type" value="Genomic_DNA"/>
</dbReference>
<dbReference type="InterPro" id="IPR005595">
    <property type="entry name" value="TRAP_alpha"/>
</dbReference>
<keyword evidence="11" id="KW-1185">Reference proteome</keyword>
<sequence length="241" mass="26402">MNKLAVCILSFVIFAFAAVAIAEDVEVVTETVATGPSDVSFSYIFPDYPNKEFPAGSVIEVLVGFSNNAEVAYNVSGIFASLNHPQEMKYYIQNYTRGEYGIAVQPGQHTTLAYRFVPDALLDPRQFGLLISMDYQNELQNFTQTFFNSTVLITEKPSTFDLEQFFLILFAVGIVGLVVFLVQGKLPKSKKPRSNKSTSSTSSSSVVSSDDTSDWLEGTSATSPKLSAKKAPSANKKEKLN</sequence>
<evidence type="ECO:0000256" key="8">
    <source>
        <dbReference type="SAM" id="Phobius"/>
    </source>
</evidence>
<evidence type="ECO:0000256" key="1">
    <source>
        <dbReference type="ARBA" id="ARBA00004115"/>
    </source>
</evidence>
<evidence type="ECO:0000256" key="3">
    <source>
        <dbReference type="ARBA" id="ARBA00022729"/>
    </source>
</evidence>
<dbReference type="OMA" id="TFPYSFT"/>
<reference evidence="10 11" key="1">
    <citation type="journal article" date="2011" name="Genome Res.">
        <title>Phylogeny-wide analysis of social amoeba genomes highlights ancient origins for complex intercellular communication.</title>
        <authorList>
            <person name="Heidel A.J."/>
            <person name="Lawal H.M."/>
            <person name="Felder M."/>
            <person name="Schilde C."/>
            <person name="Helps N.R."/>
            <person name="Tunggal B."/>
            <person name="Rivero F."/>
            <person name="John U."/>
            <person name="Schleicher M."/>
            <person name="Eichinger L."/>
            <person name="Platzer M."/>
            <person name="Noegel A.A."/>
            <person name="Schaap P."/>
            <person name="Gloeckner G."/>
        </authorList>
    </citation>
    <scope>NUCLEOTIDE SEQUENCE [LARGE SCALE GENOMIC DNA]</scope>
    <source>
        <strain evidence="11">ATCC 26659 / Pp 5 / PN500</strain>
    </source>
</reference>
<evidence type="ECO:0000313" key="11">
    <source>
        <dbReference type="Proteomes" id="UP000001396"/>
    </source>
</evidence>
<evidence type="ECO:0000256" key="9">
    <source>
        <dbReference type="SAM" id="SignalP"/>
    </source>
</evidence>
<dbReference type="InParanoid" id="D3BP56"/>
<evidence type="ECO:0000313" key="10">
    <source>
        <dbReference type="EMBL" id="EFA77066.1"/>
    </source>
</evidence>
<dbReference type="GeneID" id="31365291"/>
<accession>D3BP56</accession>
<evidence type="ECO:0000256" key="4">
    <source>
        <dbReference type="ARBA" id="ARBA00022824"/>
    </source>
</evidence>
<keyword evidence="6 8" id="KW-0472">Membrane</keyword>
<feature type="chain" id="PRO_5003042652" evidence="9">
    <location>
        <begin position="23"/>
        <end position="241"/>
    </location>
</feature>
<keyword evidence="2 8" id="KW-0812">Transmembrane</keyword>
<keyword evidence="5 8" id="KW-1133">Transmembrane helix</keyword>
<feature type="region of interest" description="Disordered" evidence="7">
    <location>
        <begin position="188"/>
        <end position="241"/>
    </location>
</feature>